<accession>A0AAN7XBD3</accession>
<evidence type="ECO:0000313" key="3">
    <source>
        <dbReference type="Proteomes" id="UP001346869"/>
    </source>
</evidence>
<reference evidence="2 3" key="2">
    <citation type="journal article" date="2023" name="Mol. Biol. Evol.">
        <title>Genomics of Secondarily Temperate Adaptation in the Only Non-Antarctic Icefish.</title>
        <authorList>
            <person name="Rivera-Colon A.G."/>
            <person name="Rayamajhi N."/>
            <person name="Minhas B.F."/>
            <person name="Madrigal G."/>
            <person name="Bilyk K.T."/>
            <person name="Yoon V."/>
            <person name="Hune M."/>
            <person name="Gregory S."/>
            <person name="Cheng C.H.C."/>
            <person name="Catchen J.M."/>
        </authorList>
    </citation>
    <scope>NUCLEOTIDE SEQUENCE [LARGE SCALE GENOMIC DNA]</scope>
    <source>
        <strain evidence="2">JMC-PN-2008</strain>
    </source>
</reference>
<dbReference type="EMBL" id="JAUZQC010000016">
    <property type="protein sequence ID" value="KAK5857827.1"/>
    <property type="molecule type" value="Genomic_DNA"/>
</dbReference>
<proteinExistence type="predicted"/>
<reference evidence="2 3" key="1">
    <citation type="journal article" date="2023" name="Genes (Basel)">
        <title>Chromosome-Level Genome Assembly and Circadian Gene Repertoire of the Patagonia Blennie Eleginops maclovinus-The Closest Ancestral Proxy of Antarctic Cryonotothenioids.</title>
        <authorList>
            <person name="Cheng C.C."/>
            <person name="Rivera-Colon A.G."/>
            <person name="Minhas B.F."/>
            <person name="Wilson L."/>
            <person name="Rayamajhi N."/>
            <person name="Vargas-Chacoff L."/>
            <person name="Catchen J.M."/>
        </authorList>
    </citation>
    <scope>NUCLEOTIDE SEQUENCE [LARGE SCALE GENOMIC DNA]</scope>
    <source>
        <strain evidence="2">JMC-PN-2008</strain>
    </source>
</reference>
<sequence>MYVNNVSFHLAADKKMTDSGSLTPGGLTAHKGKPAAGSNQPQQRGRAVQSDWETSASEQTNEHHDALLDNYTRQI</sequence>
<protein>
    <submittedName>
        <fullName evidence="2">Uncharacterized protein</fullName>
    </submittedName>
</protein>
<keyword evidence="3" id="KW-1185">Reference proteome</keyword>
<comment type="caution">
    <text evidence="2">The sequence shown here is derived from an EMBL/GenBank/DDBJ whole genome shotgun (WGS) entry which is preliminary data.</text>
</comment>
<name>A0AAN7XBD3_ELEMC</name>
<dbReference type="AlphaFoldDB" id="A0AAN7XBD3"/>
<evidence type="ECO:0000313" key="2">
    <source>
        <dbReference type="EMBL" id="KAK5857827.1"/>
    </source>
</evidence>
<evidence type="ECO:0000256" key="1">
    <source>
        <dbReference type="SAM" id="MobiDB-lite"/>
    </source>
</evidence>
<dbReference type="Proteomes" id="UP001346869">
    <property type="component" value="Unassembled WGS sequence"/>
</dbReference>
<organism evidence="2 3">
    <name type="scientific">Eleginops maclovinus</name>
    <name type="common">Patagonian blennie</name>
    <name type="synonym">Eleginus maclovinus</name>
    <dbReference type="NCBI Taxonomy" id="56733"/>
    <lineage>
        <taxon>Eukaryota</taxon>
        <taxon>Metazoa</taxon>
        <taxon>Chordata</taxon>
        <taxon>Craniata</taxon>
        <taxon>Vertebrata</taxon>
        <taxon>Euteleostomi</taxon>
        <taxon>Actinopterygii</taxon>
        <taxon>Neopterygii</taxon>
        <taxon>Teleostei</taxon>
        <taxon>Neoteleostei</taxon>
        <taxon>Acanthomorphata</taxon>
        <taxon>Eupercaria</taxon>
        <taxon>Perciformes</taxon>
        <taxon>Notothenioidei</taxon>
        <taxon>Eleginopidae</taxon>
        <taxon>Eleginops</taxon>
    </lineage>
</organism>
<feature type="region of interest" description="Disordered" evidence="1">
    <location>
        <begin position="13"/>
        <end position="75"/>
    </location>
</feature>
<gene>
    <name evidence="2" type="ORF">PBY51_011046</name>
</gene>